<protein>
    <submittedName>
        <fullName evidence="1">Uncharacterized protein</fullName>
    </submittedName>
</protein>
<dbReference type="EMBL" id="BKCJ010567953">
    <property type="protein sequence ID" value="GFB17326.1"/>
    <property type="molecule type" value="Genomic_DNA"/>
</dbReference>
<dbReference type="AlphaFoldDB" id="A0A699L3G7"/>
<proteinExistence type="predicted"/>
<organism evidence="1">
    <name type="scientific">Tanacetum cinerariifolium</name>
    <name type="common">Dalmatian daisy</name>
    <name type="synonym">Chrysanthemum cinerariifolium</name>
    <dbReference type="NCBI Taxonomy" id="118510"/>
    <lineage>
        <taxon>Eukaryota</taxon>
        <taxon>Viridiplantae</taxon>
        <taxon>Streptophyta</taxon>
        <taxon>Embryophyta</taxon>
        <taxon>Tracheophyta</taxon>
        <taxon>Spermatophyta</taxon>
        <taxon>Magnoliopsida</taxon>
        <taxon>eudicotyledons</taxon>
        <taxon>Gunneridae</taxon>
        <taxon>Pentapetalae</taxon>
        <taxon>asterids</taxon>
        <taxon>campanulids</taxon>
        <taxon>Asterales</taxon>
        <taxon>Asteraceae</taxon>
        <taxon>Asteroideae</taxon>
        <taxon>Anthemideae</taxon>
        <taxon>Anthemidinae</taxon>
        <taxon>Tanacetum</taxon>
    </lineage>
</organism>
<sequence>CMTRSSTKELITPFKELEREFCSSRKLFKTLSLDELRSPELDLYSYLKENSKEEVAETMAKTMDQYMSKIRADYGSGVARPKINGKYHFELKG</sequence>
<reference evidence="1" key="1">
    <citation type="journal article" date="2019" name="Sci. Rep.">
        <title>Draft genome of Tanacetum cinerariifolium, the natural source of mosquito coil.</title>
        <authorList>
            <person name="Yamashiro T."/>
            <person name="Shiraishi A."/>
            <person name="Satake H."/>
            <person name="Nakayama K."/>
        </authorList>
    </citation>
    <scope>NUCLEOTIDE SEQUENCE</scope>
</reference>
<name>A0A699L3G7_TANCI</name>
<comment type="caution">
    <text evidence="1">The sequence shown here is derived from an EMBL/GenBank/DDBJ whole genome shotgun (WGS) entry which is preliminary data.</text>
</comment>
<accession>A0A699L3G7</accession>
<evidence type="ECO:0000313" key="1">
    <source>
        <dbReference type="EMBL" id="GFB17326.1"/>
    </source>
</evidence>
<feature type="non-terminal residue" evidence="1">
    <location>
        <position position="1"/>
    </location>
</feature>
<gene>
    <name evidence="1" type="ORF">Tci_689297</name>
</gene>